<accession>A0A133V2I7</accession>
<evidence type="ECO:0000313" key="1">
    <source>
        <dbReference type="EMBL" id="KXB00641.1"/>
    </source>
</evidence>
<dbReference type="Proteomes" id="UP000070344">
    <property type="component" value="Unassembled WGS sequence"/>
</dbReference>
<dbReference type="InterPro" id="IPR029063">
    <property type="entry name" value="SAM-dependent_MTases_sf"/>
</dbReference>
<evidence type="ECO:0000313" key="2">
    <source>
        <dbReference type="Proteomes" id="UP000070344"/>
    </source>
</evidence>
<dbReference type="Gene3D" id="3.40.50.150">
    <property type="entry name" value="Vaccinia Virus protein VP39"/>
    <property type="match status" value="1"/>
</dbReference>
<proteinExistence type="predicted"/>
<protein>
    <recommendedName>
        <fullName evidence="3">Methyltransferase domain-containing protein</fullName>
    </recommendedName>
</protein>
<dbReference type="AlphaFoldDB" id="A0A133V2I7"/>
<name>A0A133V2I7_9EURY</name>
<comment type="caution">
    <text evidence="1">The sequence shown here is derived from an EMBL/GenBank/DDBJ whole genome shotgun (WGS) entry which is preliminary data.</text>
</comment>
<evidence type="ECO:0008006" key="3">
    <source>
        <dbReference type="Google" id="ProtNLM"/>
    </source>
</evidence>
<dbReference type="EMBL" id="LHXV01000045">
    <property type="protein sequence ID" value="KXB00641.1"/>
    <property type="molecule type" value="Genomic_DNA"/>
</dbReference>
<organism evidence="1 2">
    <name type="scientific">candidate division MSBL1 archaeon SCGC-AAA259O05</name>
    <dbReference type="NCBI Taxonomy" id="1698271"/>
    <lineage>
        <taxon>Archaea</taxon>
        <taxon>Methanobacteriati</taxon>
        <taxon>Methanobacteriota</taxon>
        <taxon>candidate division MSBL1</taxon>
    </lineage>
</organism>
<reference evidence="1 2" key="1">
    <citation type="journal article" date="2016" name="Sci. Rep.">
        <title>Metabolic traits of an uncultured archaeal lineage -MSBL1- from brine pools of the Red Sea.</title>
        <authorList>
            <person name="Mwirichia R."/>
            <person name="Alam I."/>
            <person name="Rashid M."/>
            <person name="Vinu M."/>
            <person name="Ba-Alawi W."/>
            <person name="Anthony Kamau A."/>
            <person name="Kamanda Ngugi D."/>
            <person name="Goker M."/>
            <person name="Klenk H.P."/>
            <person name="Bajic V."/>
            <person name="Stingl U."/>
        </authorList>
    </citation>
    <scope>NUCLEOTIDE SEQUENCE [LARGE SCALE GENOMIC DNA]</scope>
    <source>
        <strain evidence="1">SCGC-AAA259O05</strain>
    </source>
</reference>
<dbReference type="SUPFAM" id="SSF53335">
    <property type="entry name" value="S-adenosyl-L-methionine-dependent methyltransferases"/>
    <property type="match status" value="1"/>
</dbReference>
<keyword evidence="2" id="KW-1185">Reference proteome</keyword>
<sequence length="74" mass="8688">MWEKKLDLKDRYNSTAYLYNQRYKDIQRFKFHLIQDYLEEANSILDVGCGTGLSLEEFSERKKLVVGIDFSGGC</sequence>
<gene>
    <name evidence="1" type="ORF">AKJ41_03895</name>
</gene>